<feature type="domain" description="Aminotransferase class I/classII large" evidence="12">
    <location>
        <begin position="34"/>
        <end position="385"/>
    </location>
</feature>
<dbReference type="Gene3D" id="3.40.640.10">
    <property type="entry name" value="Type I PLP-dependent aspartate aminotransferase-like (Major domain)"/>
    <property type="match status" value="1"/>
</dbReference>
<evidence type="ECO:0000256" key="5">
    <source>
        <dbReference type="ARBA" id="ARBA00022679"/>
    </source>
</evidence>
<comment type="catalytic activity">
    <reaction evidence="8">
        <text>L-alanine + 2-oxoglutarate = pyruvate + L-glutamate</text>
        <dbReference type="Rhea" id="RHEA:19453"/>
        <dbReference type="ChEBI" id="CHEBI:15361"/>
        <dbReference type="ChEBI" id="CHEBI:16810"/>
        <dbReference type="ChEBI" id="CHEBI:29985"/>
        <dbReference type="ChEBI" id="CHEBI:57972"/>
        <dbReference type="EC" id="2.6.1.2"/>
    </reaction>
    <physiologicalReaction direction="right-to-left" evidence="8">
        <dbReference type="Rhea" id="RHEA:19455"/>
    </physiologicalReaction>
</comment>
<dbReference type="PANTHER" id="PTHR43488">
    <property type="entry name" value="GLUTAMATE-PYRUVATE AMINOTRANSFERASE ALAA"/>
    <property type="match status" value="1"/>
</dbReference>
<sequence length="422" mass="47004">MQYLKSLKLNSVCYDIRGPALEQARKMEEDGQRILKLNIGNPAPFGFEAPDEILQDVIRNLPTAQGYSDSKGLFSARKAVMQYCQHKQIEGVGVDDIYLGNGVSELIVMSLQALLNNRDEVLVPAPDYPLWTAAVSLAGGNAVHYRCDEQQDWWPDLDDIRAKITPNTRALVIINPNNPTGAVYPRDVLLGMLEIARQHNLVVFSDEIYDKILYDEAVHISTASLAPDLLCLTFNGLSKSYRVAGFRSGWLVISGPKQHAAGYIEGIDMLANMRLCANVPAQHAIQTALGGYQSINDLVLPQGRLLEQRNRVHELLNAIPGVSCVKPMGALYAFPRIDPKICPIKDDEKFVLELLMSERLLVVQGTAFNWPAPDHFRVVTLPALPDIEDAMARIHRFISSRSVNNLSVRRVANNARDLWPVF</sequence>
<dbReference type="EMBL" id="PDKZ01000002">
    <property type="protein sequence ID" value="PHH43679.1"/>
    <property type="molecule type" value="Genomic_DNA"/>
</dbReference>
<evidence type="ECO:0000313" key="14">
    <source>
        <dbReference type="Proteomes" id="UP000222460"/>
    </source>
</evidence>
<dbReference type="InterPro" id="IPR015422">
    <property type="entry name" value="PyrdxlP-dep_Trfase_small"/>
</dbReference>
<name>A0A2C5VGG1_PSEPU</name>
<evidence type="ECO:0000256" key="10">
    <source>
        <dbReference type="ARBA" id="ARBA00060661"/>
    </source>
</evidence>
<keyword evidence="4 13" id="KW-0032">Aminotransferase</keyword>
<dbReference type="InterPro" id="IPR004839">
    <property type="entry name" value="Aminotransferase_I/II_large"/>
</dbReference>
<comment type="function">
    <text evidence="9">Involved in the biosynthesis of alanine. Catalyzes the transamination of pyruvate by glutamate, leading to the formation of L-alanine and 2-oxoglutarate. Is also able to catalyze the reverse reaction.</text>
</comment>
<dbReference type="EC" id="2.6.1.2" evidence="7"/>
<evidence type="ECO:0000256" key="11">
    <source>
        <dbReference type="ARBA" id="ARBA00070476"/>
    </source>
</evidence>
<dbReference type="SUPFAM" id="SSF53383">
    <property type="entry name" value="PLP-dependent transferases"/>
    <property type="match status" value="1"/>
</dbReference>
<evidence type="ECO:0000256" key="8">
    <source>
        <dbReference type="ARBA" id="ARBA00051882"/>
    </source>
</evidence>
<evidence type="ECO:0000256" key="3">
    <source>
        <dbReference type="ARBA" id="ARBA00011738"/>
    </source>
</evidence>
<evidence type="ECO:0000256" key="9">
    <source>
        <dbReference type="ARBA" id="ARBA00057611"/>
    </source>
</evidence>
<dbReference type="PANTHER" id="PTHR43488:SF2">
    <property type="entry name" value="GLUTAMATE-PYRUVATE AMINOTRANSFERASE ALAA"/>
    <property type="match status" value="1"/>
</dbReference>
<keyword evidence="6" id="KW-0663">Pyridoxal phosphate</keyword>
<evidence type="ECO:0000256" key="2">
    <source>
        <dbReference type="ARBA" id="ARBA00007441"/>
    </source>
</evidence>
<evidence type="ECO:0000256" key="4">
    <source>
        <dbReference type="ARBA" id="ARBA00022576"/>
    </source>
</evidence>
<dbReference type="InterPro" id="IPR051926">
    <property type="entry name" value="Ala_Aminotransferase"/>
</dbReference>
<dbReference type="GO" id="GO:0030170">
    <property type="term" value="F:pyridoxal phosphate binding"/>
    <property type="evidence" value="ECO:0007669"/>
    <property type="project" value="InterPro"/>
</dbReference>
<reference evidence="14" key="1">
    <citation type="submission" date="2017-10" db="EMBL/GenBank/DDBJ databases">
        <title>FDA dAtabase for Regulatory Grade micrObial Sequences (FDA-ARGOS): Supporting development and validation of Infectious Disease Dx tests.</title>
        <authorList>
            <person name="Goldberg B."/>
            <person name="Campos J."/>
            <person name="Tallon L."/>
            <person name="Sadzewicz L."/>
            <person name="Ott S."/>
            <person name="Zhao X."/>
            <person name="Nagaraj S."/>
            <person name="Vavikolanu K."/>
            <person name="Aluvathingal J."/>
            <person name="Nadendla S."/>
            <person name="Geyer C."/>
            <person name="Sichtig H."/>
        </authorList>
    </citation>
    <scope>NUCLEOTIDE SEQUENCE [LARGE SCALE GENOMIC DNA]</scope>
    <source>
        <strain evidence="14">FDAARGOS_376</strain>
    </source>
</reference>
<comment type="subunit">
    <text evidence="3">Homodimer.</text>
</comment>
<evidence type="ECO:0000313" key="13">
    <source>
        <dbReference type="EMBL" id="PHH43679.1"/>
    </source>
</evidence>
<dbReference type="GO" id="GO:0004021">
    <property type="term" value="F:L-alanine:2-oxoglutarate aminotransferase activity"/>
    <property type="evidence" value="ECO:0007669"/>
    <property type="project" value="UniProtKB-EC"/>
</dbReference>
<organism evidence="13 14">
    <name type="scientific">Pseudomonas putida</name>
    <name type="common">Arthrobacter siderocapsulatus</name>
    <dbReference type="NCBI Taxonomy" id="303"/>
    <lineage>
        <taxon>Bacteria</taxon>
        <taxon>Pseudomonadati</taxon>
        <taxon>Pseudomonadota</taxon>
        <taxon>Gammaproteobacteria</taxon>
        <taxon>Pseudomonadales</taxon>
        <taxon>Pseudomonadaceae</taxon>
        <taxon>Pseudomonas</taxon>
    </lineage>
</organism>
<comment type="cofactor">
    <cofactor evidence="1">
        <name>pyridoxal 5'-phosphate</name>
        <dbReference type="ChEBI" id="CHEBI:597326"/>
    </cofactor>
</comment>
<dbReference type="CDD" id="cd00609">
    <property type="entry name" value="AAT_like"/>
    <property type="match status" value="1"/>
</dbReference>
<evidence type="ECO:0000256" key="6">
    <source>
        <dbReference type="ARBA" id="ARBA00022898"/>
    </source>
</evidence>
<dbReference type="FunFam" id="3.40.640.10:FF:000019">
    <property type="entry name" value="Pyridoxal phosphate-dependent aminotransferase"/>
    <property type="match status" value="1"/>
</dbReference>
<dbReference type="Gene3D" id="3.90.1150.10">
    <property type="entry name" value="Aspartate Aminotransferase, domain 1"/>
    <property type="match status" value="1"/>
</dbReference>
<dbReference type="AlphaFoldDB" id="A0A2C5VGG1"/>
<dbReference type="InterPro" id="IPR015421">
    <property type="entry name" value="PyrdxlP-dep_Trfase_major"/>
</dbReference>
<comment type="similarity">
    <text evidence="2">Belongs to the class-I pyridoxal-phosphate-dependent aminotransferase family.</text>
</comment>
<accession>A0A2C5VGG1</accession>
<gene>
    <name evidence="13" type="ORF">CRX57_26840</name>
</gene>
<dbReference type="InterPro" id="IPR015424">
    <property type="entry name" value="PyrdxlP-dep_Trfase"/>
</dbReference>
<evidence type="ECO:0000259" key="12">
    <source>
        <dbReference type="Pfam" id="PF00155"/>
    </source>
</evidence>
<proteinExistence type="inferred from homology"/>
<evidence type="ECO:0000256" key="1">
    <source>
        <dbReference type="ARBA" id="ARBA00001933"/>
    </source>
</evidence>
<evidence type="ECO:0000256" key="7">
    <source>
        <dbReference type="ARBA" id="ARBA00026106"/>
    </source>
</evidence>
<protein>
    <recommendedName>
        <fullName evidence="11">Glutamate-pyruvate aminotransferase AlaA</fullName>
        <ecNumber evidence="7">2.6.1.2</ecNumber>
    </recommendedName>
</protein>
<comment type="caution">
    <text evidence="13">The sequence shown here is derived from an EMBL/GenBank/DDBJ whole genome shotgun (WGS) entry which is preliminary data.</text>
</comment>
<dbReference type="Pfam" id="PF00155">
    <property type="entry name" value="Aminotran_1_2"/>
    <property type="match status" value="1"/>
</dbReference>
<keyword evidence="5 13" id="KW-0808">Transferase</keyword>
<comment type="pathway">
    <text evidence="10">Amino-acid biosynthesis; L-alanine biosynthesis.</text>
</comment>
<dbReference type="Proteomes" id="UP000222460">
    <property type="component" value="Unassembled WGS sequence"/>
</dbReference>